<evidence type="ECO:0000259" key="1">
    <source>
        <dbReference type="Pfam" id="PF06983"/>
    </source>
</evidence>
<dbReference type="STRING" id="1291764.GCA_001311235_01627"/>
<comment type="caution">
    <text evidence="2">The sequence shown here is derived from an EMBL/GenBank/DDBJ whole genome shotgun (WGS) entry which is preliminary data.</text>
</comment>
<dbReference type="AlphaFoldDB" id="A0A2A5RK04"/>
<keyword evidence="3" id="KW-1185">Reference proteome</keyword>
<name>A0A2A5RK04_9LACT</name>
<dbReference type="Gene3D" id="3.10.180.10">
    <property type="entry name" value="2,3-Dihydroxybiphenyl 1,2-Dioxygenase, domain 1"/>
    <property type="match status" value="1"/>
</dbReference>
<sequence>MTTVHPYLALNNTKKALDYYKEVLAATNIHRIPVSEEQAEQFGVPVEKASEMTMHSQFDVLGTTIMAADNFRGDHLSYTGVSILLELNSEDEKAMTEAKIFWNLVANSGRVTINLPFEEQFWGGAMGDFTDEFGVQWMLHAQPYSQLSQTLGTAE</sequence>
<feature type="domain" description="PhnB-like" evidence="1">
    <location>
        <begin position="11"/>
        <end position="138"/>
    </location>
</feature>
<dbReference type="InterPro" id="IPR028973">
    <property type="entry name" value="PhnB-like"/>
</dbReference>
<dbReference type="Pfam" id="PF06983">
    <property type="entry name" value="3-dmu-9_3-mt"/>
    <property type="match status" value="1"/>
</dbReference>
<organism evidence="2 3">
    <name type="scientific">Lactococcus fujiensis JCM 16395</name>
    <dbReference type="NCBI Taxonomy" id="1291764"/>
    <lineage>
        <taxon>Bacteria</taxon>
        <taxon>Bacillati</taxon>
        <taxon>Bacillota</taxon>
        <taxon>Bacilli</taxon>
        <taxon>Lactobacillales</taxon>
        <taxon>Streptococcaceae</taxon>
        <taxon>Lactococcus</taxon>
    </lineage>
</organism>
<dbReference type="CDD" id="cd06588">
    <property type="entry name" value="PhnB_like"/>
    <property type="match status" value="1"/>
</dbReference>
<gene>
    <name evidence="2" type="ORF">RT41_GL001868</name>
</gene>
<protein>
    <recommendedName>
        <fullName evidence="1">PhnB-like domain-containing protein</fullName>
    </recommendedName>
</protein>
<accession>A0A2A5RK04</accession>
<evidence type="ECO:0000313" key="2">
    <source>
        <dbReference type="EMBL" id="PCR99492.1"/>
    </source>
</evidence>
<dbReference type="Proteomes" id="UP000218181">
    <property type="component" value="Unassembled WGS sequence"/>
</dbReference>
<evidence type="ECO:0000313" key="3">
    <source>
        <dbReference type="Proteomes" id="UP000218181"/>
    </source>
</evidence>
<dbReference type="PANTHER" id="PTHR33990:SF5">
    <property type="entry name" value="PHNB-LIKE DOMAIN-CONTAINING PROTEIN"/>
    <property type="match status" value="1"/>
</dbReference>
<dbReference type="PANTHER" id="PTHR33990">
    <property type="entry name" value="PROTEIN YJDN-RELATED"/>
    <property type="match status" value="1"/>
</dbReference>
<proteinExistence type="predicted"/>
<dbReference type="InterPro" id="IPR029068">
    <property type="entry name" value="Glyas_Bleomycin-R_OHBP_Dase"/>
</dbReference>
<dbReference type="SUPFAM" id="SSF54593">
    <property type="entry name" value="Glyoxalase/Bleomycin resistance protein/Dihydroxybiphenyl dioxygenase"/>
    <property type="match status" value="1"/>
</dbReference>
<dbReference type="EMBL" id="JXJU01000008">
    <property type="protein sequence ID" value="PCR99492.1"/>
    <property type="molecule type" value="Genomic_DNA"/>
</dbReference>
<dbReference type="OrthoDB" id="9795306at2"/>
<reference evidence="2 3" key="1">
    <citation type="submission" date="2014-12" db="EMBL/GenBank/DDBJ databases">
        <title>Draft genome sequences of 10 type strains of Lactococcus.</title>
        <authorList>
            <person name="Sun Z."/>
            <person name="Zhong Z."/>
            <person name="Liu W."/>
            <person name="Zhang W."/>
            <person name="Zhang H."/>
        </authorList>
    </citation>
    <scope>NUCLEOTIDE SEQUENCE [LARGE SCALE GENOMIC DNA]</scope>
    <source>
        <strain evidence="2 3">JCM 16395</strain>
    </source>
</reference>
<dbReference type="RefSeq" id="WP_054639395.1">
    <property type="nucleotide sequence ID" value="NZ_BBAL01000005.1"/>
</dbReference>